<evidence type="ECO:0000313" key="2">
    <source>
        <dbReference type="Proteomes" id="UP000183809"/>
    </source>
</evidence>
<dbReference type="EMBL" id="MNUE01000017">
    <property type="protein sequence ID" value="OJD35440.1"/>
    <property type="molecule type" value="Genomic_DNA"/>
</dbReference>
<organism evidence="1 2">
    <name type="scientific">Diplodia corticola</name>
    <dbReference type="NCBI Taxonomy" id="236234"/>
    <lineage>
        <taxon>Eukaryota</taxon>
        <taxon>Fungi</taxon>
        <taxon>Dikarya</taxon>
        <taxon>Ascomycota</taxon>
        <taxon>Pezizomycotina</taxon>
        <taxon>Dothideomycetes</taxon>
        <taxon>Dothideomycetes incertae sedis</taxon>
        <taxon>Botryosphaeriales</taxon>
        <taxon>Botryosphaeriaceae</taxon>
        <taxon>Diplodia</taxon>
    </lineage>
</organism>
<dbReference type="RefSeq" id="XP_020131700.1">
    <property type="nucleotide sequence ID" value="XM_020271651.1"/>
</dbReference>
<sequence>MFLRLNFKMVNDDERTHKVPARAVPDYKALTSYVLKYLDKEPHMAKIHIHTKSGPCVESTLVYEDNYNTGCFSCEDAAEAPPLHVHLVPKEYVPISMVPSASASAIRYDSADDLNIQAIKRITNGKDERLVVGRTKRCGAAVYAVLCRNHVIRYLQTDLDLDGKAIPGKATQVKKEKIKFFRGMNNNTIREQLEFRRKAMVEKRREHQELPILRDLCKVATATASTTR</sequence>
<proteinExistence type="predicted"/>
<dbReference type="AlphaFoldDB" id="A0A1J9R4A9"/>
<keyword evidence="2" id="KW-1185">Reference proteome</keyword>
<dbReference type="GeneID" id="31011910"/>
<reference evidence="1 2" key="1">
    <citation type="submission" date="2016-10" db="EMBL/GenBank/DDBJ databases">
        <title>Proteomics and genomics reveal pathogen-plant mechanisms compatible with a hemibiotrophic lifestyle of Diplodia corticola.</title>
        <authorList>
            <person name="Fernandes I."/>
            <person name="De Jonge R."/>
            <person name="Van De Peer Y."/>
            <person name="Devreese B."/>
            <person name="Alves A."/>
            <person name="Esteves A.C."/>
        </authorList>
    </citation>
    <scope>NUCLEOTIDE SEQUENCE [LARGE SCALE GENOMIC DNA]</scope>
    <source>
        <strain evidence="1 2">CBS 112549</strain>
    </source>
</reference>
<accession>A0A1J9R4A9</accession>
<evidence type="ECO:0000313" key="1">
    <source>
        <dbReference type="EMBL" id="OJD35440.1"/>
    </source>
</evidence>
<comment type="caution">
    <text evidence="1">The sequence shown here is derived from an EMBL/GenBank/DDBJ whole genome shotgun (WGS) entry which is preliminary data.</text>
</comment>
<name>A0A1J9R4A9_9PEZI</name>
<protein>
    <submittedName>
        <fullName evidence="1">Uncharacterized protein</fullName>
    </submittedName>
</protein>
<dbReference type="Proteomes" id="UP000183809">
    <property type="component" value="Unassembled WGS sequence"/>
</dbReference>
<gene>
    <name evidence="1" type="ORF">BKCO1_1700039</name>
</gene>